<dbReference type="Proteomes" id="UP000024635">
    <property type="component" value="Unassembled WGS sequence"/>
</dbReference>
<dbReference type="AlphaFoldDB" id="A0A016UIN1"/>
<evidence type="ECO:0000313" key="2">
    <source>
        <dbReference type="Proteomes" id="UP000024635"/>
    </source>
</evidence>
<reference evidence="2" key="1">
    <citation type="journal article" date="2015" name="Nat. Genet.">
        <title>The genome and transcriptome of the zoonotic hookworm Ancylostoma ceylanicum identify infection-specific gene families.</title>
        <authorList>
            <person name="Schwarz E.M."/>
            <person name="Hu Y."/>
            <person name="Antoshechkin I."/>
            <person name="Miller M.M."/>
            <person name="Sternberg P.W."/>
            <person name="Aroian R.V."/>
        </authorList>
    </citation>
    <scope>NUCLEOTIDE SEQUENCE</scope>
    <source>
        <strain evidence="2">HY135</strain>
    </source>
</reference>
<keyword evidence="2" id="KW-1185">Reference proteome</keyword>
<sequence length="68" mass="7580">MLWISSGPSIKIAYLLTAKRTHWSAVGAIFRVSGRRMFGHQTHPLSALWISLSNLSWSKKSALSNTSH</sequence>
<organism evidence="1 2">
    <name type="scientific">Ancylostoma ceylanicum</name>
    <dbReference type="NCBI Taxonomy" id="53326"/>
    <lineage>
        <taxon>Eukaryota</taxon>
        <taxon>Metazoa</taxon>
        <taxon>Ecdysozoa</taxon>
        <taxon>Nematoda</taxon>
        <taxon>Chromadorea</taxon>
        <taxon>Rhabditida</taxon>
        <taxon>Rhabditina</taxon>
        <taxon>Rhabditomorpha</taxon>
        <taxon>Strongyloidea</taxon>
        <taxon>Ancylostomatidae</taxon>
        <taxon>Ancylostomatinae</taxon>
        <taxon>Ancylostoma</taxon>
    </lineage>
</organism>
<proteinExistence type="predicted"/>
<accession>A0A016UIN1</accession>
<evidence type="ECO:0000313" key="1">
    <source>
        <dbReference type="EMBL" id="EYC14692.1"/>
    </source>
</evidence>
<name>A0A016UIN1_9BILA</name>
<comment type="caution">
    <text evidence="1">The sequence shown here is derived from an EMBL/GenBank/DDBJ whole genome shotgun (WGS) entry which is preliminary data.</text>
</comment>
<gene>
    <name evidence="1" type="primary">Acey_s0039.g106</name>
    <name evidence="1" type="ORF">Y032_0039g106</name>
</gene>
<dbReference type="EMBL" id="JARK01001375">
    <property type="protein sequence ID" value="EYC14692.1"/>
    <property type="molecule type" value="Genomic_DNA"/>
</dbReference>
<protein>
    <submittedName>
        <fullName evidence="1">Uncharacterized protein</fullName>
    </submittedName>
</protein>